<protein>
    <submittedName>
        <fullName evidence="1">Uncharacterized protein</fullName>
    </submittedName>
</protein>
<evidence type="ECO:0000313" key="2">
    <source>
        <dbReference type="Proteomes" id="UP000827872"/>
    </source>
</evidence>
<comment type="caution">
    <text evidence="1">The sequence shown here is derived from an EMBL/GenBank/DDBJ whole genome shotgun (WGS) entry which is preliminary data.</text>
</comment>
<accession>A0ACB8EUX2</accession>
<gene>
    <name evidence="1" type="ORF">K3G42_008814</name>
</gene>
<evidence type="ECO:0000313" key="1">
    <source>
        <dbReference type="EMBL" id="KAH7996635.1"/>
    </source>
</evidence>
<keyword evidence="2" id="KW-1185">Reference proteome</keyword>
<dbReference type="Proteomes" id="UP000827872">
    <property type="component" value="Linkage Group LG15"/>
</dbReference>
<proteinExistence type="predicted"/>
<organism evidence="1 2">
    <name type="scientific">Sphaerodactylus townsendi</name>
    <dbReference type="NCBI Taxonomy" id="933632"/>
    <lineage>
        <taxon>Eukaryota</taxon>
        <taxon>Metazoa</taxon>
        <taxon>Chordata</taxon>
        <taxon>Craniata</taxon>
        <taxon>Vertebrata</taxon>
        <taxon>Euteleostomi</taxon>
        <taxon>Lepidosauria</taxon>
        <taxon>Squamata</taxon>
        <taxon>Bifurcata</taxon>
        <taxon>Gekkota</taxon>
        <taxon>Sphaerodactylidae</taxon>
        <taxon>Sphaerodactylus</taxon>
    </lineage>
</organism>
<dbReference type="EMBL" id="CM037628">
    <property type="protein sequence ID" value="KAH7996635.1"/>
    <property type="molecule type" value="Genomic_DNA"/>
</dbReference>
<reference evidence="1" key="1">
    <citation type="submission" date="2021-08" db="EMBL/GenBank/DDBJ databases">
        <title>The first chromosome-level gecko genome reveals the dynamic sex chromosomes of Neotropical dwarf geckos (Sphaerodactylidae: Sphaerodactylus).</title>
        <authorList>
            <person name="Pinto B.J."/>
            <person name="Keating S.E."/>
            <person name="Gamble T."/>
        </authorList>
    </citation>
    <scope>NUCLEOTIDE SEQUENCE</scope>
    <source>
        <strain evidence="1">TG3544</strain>
    </source>
</reference>
<name>A0ACB8EUX2_9SAUR</name>
<sequence length="85" mass="9572">MPRKGVRSFKVDTSRRASVDPVSRSRACDVGRSVNQQISRGKKNKPVDSCRGREKPRQLLPVREQGLKGTLFHELRSPCLVELAD</sequence>